<dbReference type="SUPFAM" id="SSF53850">
    <property type="entry name" value="Periplasmic binding protein-like II"/>
    <property type="match status" value="1"/>
</dbReference>
<dbReference type="EMBL" id="QUOT01000001">
    <property type="protein sequence ID" value="REL30669.1"/>
    <property type="molecule type" value="Genomic_DNA"/>
</dbReference>
<evidence type="ECO:0000256" key="4">
    <source>
        <dbReference type="SAM" id="Phobius"/>
    </source>
</evidence>
<dbReference type="PANTHER" id="PTHR43649">
    <property type="entry name" value="ARABINOSE-BINDING PROTEIN-RELATED"/>
    <property type="match status" value="1"/>
</dbReference>
<comment type="subcellular location">
    <subcellularLocation>
        <location evidence="1">Periplasm</location>
    </subcellularLocation>
</comment>
<dbReference type="Proteomes" id="UP000256899">
    <property type="component" value="Unassembled WGS sequence"/>
</dbReference>
<comment type="similarity">
    <text evidence="2">Belongs to the bacterial solute-binding protein 1 family.</text>
</comment>
<comment type="caution">
    <text evidence="5">The sequence shown here is derived from an EMBL/GenBank/DDBJ whole genome shotgun (WGS) entry which is preliminary data.</text>
</comment>
<dbReference type="InterPro" id="IPR006059">
    <property type="entry name" value="SBP"/>
</dbReference>
<dbReference type="Gene3D" id="3.40.190.10">
    <property type="entry name" value="Periplasmic binding protein-like II"/>
    <property type="match status" value="2"/>
</dbReference>
<protein>
    <submittedName>
        <fullName evidence="5">Extracellular solute-binding protein</fullName>
    </submittedName>
</protein>
<proteinExistence type="inferred from homology"/>
<evidence type="ECO:0000313" key="5">
    <source>
        <dbReference type="EMBL" id="REL30669.1"/>
    </source>
</evidence>
<keyword evidence="4" id="KW-0812">Transmembrane</keyword>
<evidence type="ECO:0000256" key="1">
    <source>
        <dbReference type="ARBA" id="ARBA00004418"/>
    </source>
</evidence>
<keyword evidence="4" id="KW-1133">Transmembrane helix</keyword>
<evidence type="ECO:0000256" key="2">
    <source>
        <dbReference type="ARBA" id="ARBA00008520"/>
    </source>
</evidence>
<keyword evidence="6" id="KW-1185">Reference proteome</keyword>
<organism evidence="5 6">
    <name type="scientific">Thalassotalea euphylliae</name>
    <dbReference type="NCBI Taxonomy" id="1655234"/>
    <lineage>
        <taxon>Bacteria</taxon>
        <taxon>Pseudomonadati</taxon>
        <taxon>Pseudomonadota</taxon>
        <taxon>Gammaproteobacteria</taxon>
        <taxon>Alteromonadales</taxon>
        <taxon>Colwelliaceae</taxon>
        <taxon>Thalassotalea</taxon>
    </lineage>
</organism>
<dbReference type="AlphaFoldDB" id="A0A3E0U1S5"/>
<dbReference type="GO" id="GO:0042597">
    <property type="term" value="C:periplasmic space"/>
    <property type="evidence" value="ECO:0007669"/>
    <property type="project" value="UniProtKB-SubCell"/>
</dbReference>
<gene>
    <name evidence="5" type="ORF">DXX94_08060</name>
</gene>
<evidence type="ECO:0000313" key="6">
    <source>
        <dbReference type="Proteomes" id="UP000256899"/>
    </source>
</evidence>
<sequence length="499" mass="55885">MTLKTHHEENVQTAVKYVADSHNQHPIANTIWLVAWLFIITLTAFLSPITADASVVSNNATRDVISESKQPAKSGDEPSGAVEQGFRDKSSLPKEVLSKEKAPATLNVAVLYSTPGHRSLFEGVREEFEQHHPDITLNFTGLVDASYKQALVPWLESGEMDVLYWQAGERLKNLVLQDLLLPLTELWQSQQFDQAFPETVKNLVSVNQDVYAIPYSFYTWGLFYNKPLLEKLAIAPPKNWVELLGMCEKISKAGKVPIMIGSGDPWLPAAWFDYIDLRLNGLAFHQALLAGEIAYTDSRVKSVFTHWQQLIEANCFNSDHQLVTWRDMLPPLYRQMTAMTLLGNFFDNHIPTNLANDLGFMPFPTINSKIAQFENVPMDVVMVARKTKHASLAMKFLSFIAQPEIQSKIANAIGQSSPHLKASKEKGHFARLNRPVLTSADGLDQYFDRGVSQSMVGASLAIFAEFIEVPNVERATAQLEQLRLKNLKSSNKDSVPSTQ</sequence>
<accession>A0A3E0U1S5</accession>
<name>A0A3E0U1S5_9GAMM</name>
<dbReference type="Pfam" id="PF01547">
    <property type="entry name" value="SBP_bac_1"/>
    <property type="match status" value="1"/>
</dbReference>
<dbReference type="InterPro" id="IPR050490">
    <property type="entry name" value="Bact_solute-bd_prot1"/>
</dbReference>
<evidence type="ECO:0000256" key="3">
    <source>
        <dbReference type="SAM" id="MobiDB-lite"/>
    </source>
</evidence>
<keyword evidence="4" id="KW-0472">Membrane</keyword>
<reference evidence="6" key="1">
    <citation type="submission" date="2018-08" db="EMBL/GenBank/DDBJ databases">
        <title>Thalassotalea euphylliae genome.</title>
        <authorList>
            <person name="Summers S."/>
            <person name="Rice S.A."/>
            <person name="Freckelton M.L."/>
            <person name="Nedved B.T."/>
            <person name="Hadfield M.G."/>
        </authorList>
    </citation>
    <scope>NUCLEOTIDE SEQUENCE [LARGE SCALE GENOMIC DNA]</scope>
    <source>
        <strain evidence="6">H3</strain>
    </source>
</reference>
<feature type="transmembrane region" description="Helical" evidence="4">
    <location>
        <begin position="31"/>
        <end position="51"/>
    </location>
</feature>
<feature type="region of interest" description="Disordered" evidence="3">
    <location>
        <begin position="66"/>
        <end position="88"/>
    </location>
</feature>